<feature type="transmembrane region" description="Helical" evidence="8">
    <location>
        <begin position="70"/>
        <end position="89"/>
    </location>
</feature>
<keyword evidence="4 8" id="KW-0812">Transmembrane</keyword>
<evidence type="ECO:0000313" key="10">
    <source>
        <dbReference type="Proteomes" id="UP000218690"/>
    </source>
</evidence>
<keyword evidence="2" id="KW-1003">Cell membrane</keyword>
<feature type="transmembrane region" description="Helical" evidence="8">
    <location>
        <begin position="212"/>
        <end position="230"/>
    </location>
</feature>
<evidence type="ECO:0000256" key="1">
    <source>
        <dbReference type="ARBA" id="ARBA00004651"/>
    </source>
</evidence>
<comment type="caution">
    <text evidence="9">The sequence shown here is derived from an EMBL/GenBank/DDBJ whole genome shotgun (WGS) entry which is preliminary data.</text>
</comment>
<evidence type="ECO:0000313" key="9">
    <source>
        <dbReference type="EMBL" id="PCC83089.1"/>
    </source>
</evidence>
<dbReference type="EMBL" id="NWBP01000016">
    <property type="protein sequence ID" value="PCC83089.1"/>
    <property type="molecule type" value="Genomic_DNA"/>
</dbReference>
<dbReference type="Pfam" id="PF09594">
    <property type="entry name" value="GT87"/>
    <property type="match status" value="1"/>
</dbReference>
<keyword evidence="6 8" id="KW-0472">Membrane</keyword>
<keyword evidence="9" id="KW-0328">Glycosyltransferase</keyword>
<evidence type="ECO:0000256" key="7">
    <source>
        <dbReference type="ARBA" id="ARBA00024033"/>
    </source>
</evidence>
<evidence type="ECO:0000256" key="3">
    <source>
        <dbReference type="ARBA" id="ARBA00022679"/>
    </source>
</evidence>
<dbReference type="Proteomes" id="UP000218690">
    <property type="component" value="Unassembled WGS sequence"/>
</dbReference>
<evidence type="ECO:0000256" key="4">
    <source>
        <dbReference type="ARBA" id="ARBA00022692"/>
    </source>
</evidence>
<reference evidence="9 10" key="1">
    <citation type="submission" date="2017-09" db="EMBL/GenBank/DDBJ databases">
        <title>Draft Genome Sequence of Corynebacterium accolens AH4003.</title>
        <authorList>
            <person name="Chen Y."/>
            <person name="Oosthuysen W.F."/>
            <person name="Kelley S."/>
            <person name="Horswill A."/>
        </authorList>
    </citation>
    <scope>NUCLEOTIDE SEQUENCE [LARGE SCALE GENOMIC DNA]</scope>
    <source>
        <strain evidence="9 10">AH4003</strain>
    </source>
</reference>
<evidence type="ECO:0000256" key="2">
    <source>
        <dbReference type="ARBA" id="ARBA00022475"/>
    </source>
</evidence>
<comment type="similarity">
    <text evidence="7">Belongs to the glycosyltransferase 87 family.</text>
</comment>
<evidence type="ECO:0000256" key="8">
    <source>
        <dbReference type="SAM" id="Phobius"/>
    </source>
</evidence>
<protein>
    <submittedName>
        <fullName evidence="9">Alpha-mannosyltransferase</fullName>
    </submittedName>
</protein>
<accession>A0A2A4AKT0</accession>
<sequence length="338" mass="36388">MLTGQSLYEDGFDVRGAHLPFTYPPLAAMLFAPLSLLPHSVAAVTMLAVSTAALWWCIHRIVDTLGLAEYLGGSKGWLSTGLLALALVTEPVRQTLMFGQINIVLMFLVFADVFGRRSLRGWGVGLAAAIKLTPAVFGLYFLITRQFKAAAMSVATGIAATLLAALVLPADSREYWTQTLGDPTRIGGIDFVGNQSLRGVVERALGPGEGHGLWVGASLVAFCVIAVTMWRHRGDMVALLGLNSLVALLISPVSWSHHWVWLPVLLLPQLVRWARGGVPGATPVAIATMLLTFIGPHWFVDGLDTTQWWASVCAADFVLIAVAYLVLAVRAPRPRVNS</sequence>
<dbReference type="GO" id="GO:0016758">
    <property type="term" value="F:hexosyltransferase activity"/>
    <property type="evidence" value="ECO:0007669"/>
    <property type="project" value="InterPro"/>
</dbReference>
<feature type="transmembrane region" description="Helical" evidence="8">
    <location>
        <begin position="36"/>
        <end position="58"/>
    </location>
</feature>
<proteinExistence type="inferred from homology"/>
<dbReference type="InterPro" id="IPR018584">
    <property type="entry name" value="GT87"/>
</dbReference>
<feature type="transmembrane region" description="Helical" evidence="8">
    <location>
        <begin position="95"/>
        <end position="115"/>
    </location>
</feature>
<evidence type="ECO:0000256" key="6">
    <source>
        <dbReference type="ARBA" id="ARBA00023136"/>
    </source>
</evidence>
<dbReference type="AlphaFoldDB" id="A0A2A4AKT0"/>
<dbReference type="GO" id="GO:0005886">
    <property type="term" value="C:plasma membrane"/>
    <property type="evidence" value="ECO:0007669"/>
    <property type="project" value="UniProtKB-SubCell"/>
</dbReference>
<keyword evidence="5 8" id="KW-1133">Transmembrane helix</keyword>
<feature type="transmembrane region" description="Helical" evidence="8">
    <location>
        <begin position="308"/>
        <end position="329"/>
    </location>
</feature>
<comment type="subcellular location">
    <subcellularLocation>
        <location evidence="1">Cell membrane</location>
        <topology evidence="1">Multi-pass membrane protein</topology>
    </subcellularLocation>
</comment>
<feature type="transmembrane region" description="Helical" evidence="8">
    <location>
        <begin position="122"/>
        <end position="143"/>
    </location>
</feature>
<name>A0A2A4AKT0_9CORY</name>
<organism evidence="9 10">
    <name type="scientific">Corynebacterium accolens</name>
    <dbReference type="NCBI Taxonomy" id="38284"/>
    <lineage>
        <taxon>Bacteria</taxon>
        <taxon>Bacillati</taxon>
        <taxon>Actinomycetota</taxon>
        <taxon>Actinomycetes</taxon>
        <taxon>Mycobacteriales</taxon>
        <taxon>Corynebacteriaceae</taxon>
        <taxon>Corynebacterium</taxon>
    </lineage>
</organism>
<feature type="transmembrane region" description="Helical" evidence="8">
    <location>
        <begin position="149"/>
        <end position="168"/>
    </location>
</feature>
<keyword evidence="3 9" id="KW-0808">Transferase</keyword>
<feature type="transmembrane region" description="Helical" evidence="8">
    <location>
        <begin position="276"/>
        <end position="296"/>
    </location>
</feature>
<gene>
    <name evidence="9" type="ORF">COM45_04645</name>
</gene>
<evidence type="ECO:0000256" key="5">
    <source>
        <dbReference type="ARBA" id="ARBA00022989"/>
    </source>
</evidence>